<protein>
    <submittedName>
        <fullName evidence="1">Uncharacterized protein</fullName>
    </submittedName>
</protein>
<proteinExistence type="predicted"/>
<organism evidence="1">
    <name type="scientific">Vibrio cholerae</name>
    <dbReference type="NCBI Taxonomy" id="666"/>
    <lineage>
        <taxon>Bacteria</taxon>
        <taxon>Pseudomonadati</taxon>
        <taxon>Pseudomonadota</taxon>
        <taxon>Gammaproteobacteria</taxon>
        <taxon>Vibrionales</taxon>
        <taxon>Vibrionaceae</taxon>
        <taxon>Vibrio</taxon>
    </lineage>
</organism>
<reference evidence="1" key="1">
    <citation type="journal article" date="2011" name="Emerg. Infect. Dis.">
        <title>Drug-Resistance Mechanisms in Vibrio cholerae O1 Outbreak Strain, Haiti, 2010.</title>
        <authorList>
            <person name="Sjolund-Karlsson M."/>
            <person name="Reimer A."/>
            <person name="Folster J.P."/>
            <person name="Walker M."/>
            <person name="Dahourou G."/>
            <person name="Batra D.G."/>
            <person name="Martin I."/>
            <person name="Joyce K."/>
            <person name="Parsons M.B."/>
            <person name="Boncy J."/>
            <person name="Whichard J.M."/>
            <person name="Gilmour M.W."/>
        </authorList>
    </citation>
    <scope>NUCLEOTIDE SEQUENCE</scope>
    <source>
        <strain evidence="1">VC1786ICE</strain>
    </source>
</reference>
<accession>G9IDB5</accession>
<name>G9IDB5_VIBCL</name>
<sequence length="66" mass="6949">MAGLFSRQGEGLVFFWRSSMTKSASLIRFVLVVALVLGSIQAGKAAIDSVQASVVQHQTALAQAAK</sequence>
<dbReference type="AlphaFoldDB" id="G9IDB5"/>
<reference evidence="1" key="2">
    <citation type="submission" date="2011-09" db="EMBL/GenBank/DDBJ databases">
        <authorList>
            <person name="Reimer A.R."/>
            <person name="Sjolund-Karlsson M."/>
            <person name="Folster J.P."/>
            <person name="Walker M."/>
            <person name="Dahourou G.A."/>
            <person name="Batra D.G."/>
            <person name="Martin I."/>
            <person name="Joyce K."/>
            <person name="Parsons M.B."/>
            <person name="Boncy J."/>
            <person name="Whichard J.M."/>
            <person name="Gilmour M.W."/>
        </authorList>
    </citation>
    <scope>NUCLEOTIDE SEQUENCE</scope>
    <source>
        <strain evidence="1">VC1786ICE</strain>
    </source>
</reference>
<evidence type="ECO:0000313" key="1">
    <source>
        <dbReference type="EMBL" id="AEU11434.1"/>
    </source>
</evidence>
<dbReference type="EMBL" id="JN648379">
    <property type="protein sequence ID" value="AEU11434.1"/>
    <property type="molecule type" value="Genomic_DNA"/>
</dbReference>
<gene>
    <name evidence="1" type="ORF">VC1786ICE_88</name>
</gene>